<dbReference type="Proteomes" id="UP001589738">
    <property type="component" value="Unassembled WGS sequence"/>
</dbReference>
<gene>
    <name evidence="5" type="ORF">ACFFHF_10535</name>
</gene>
<dbReference type="PANTHER" id="PTHR43691:SF11">
    <property type="entry name" value="FI09636P-RELATED"/>
    <property type="match status" value="1"/>
</dbReference>
<name>A0ABV6KQY1_9BACI</name>
<reference evidence="5 6" key="1">
    <citation type="submission" date="2024-09" db="EMBL/GenBank/DDBJ databases">
        <authorList>
            <person name="Sun Q."/>
            <person name="Mori K."/>
        </authorList>
    </citation>
    <scope>NUCLEOTIDE SEQUENCE [LARGE SCALE GENOMIC DNA]</scope>
    <source>
        <strain evidence="5 6">CGMCC 1.9126</strain>
    </source>
</reference>
<protein>
    <recommendedName>
        <fullName evidence="2">Uridine phosphorylase</fullName>
        <ecNumber evidence="1">2.4.2.3</ecNumber>
    </recommendedName>
</protein>
<dbReference type="SUPFAM" id="SSF53167">
    <property type="entry name" value="Purine and uridine phosphorylases"/>
    <property type="match status" value="1"/>
</dbReference>
<evidence type="ECO:0000256" key="3">
    <source>
        <dbReference type="ARBA" id="ARBA00048447"/>
    </source>
</evidence>
<proteinExistence type="predicted"/>
<dbReference type="Pfam" id="PF01048">
    <property type="entry name" value="PNP_UDP_1"/>
    <property type="match status" value="1"/>
</dbReference>
<accession>A0ABV6KQY1</accession>
<evidence type="ECO:0000256" key="2">
    <source>
        <dbReference type="ARBA" id="ARBA00021980"/>
    </source>
</evidence>
<keyword evidence="6" id="KW-1185">Reference proteome</keyword>
<feature type="domain" description="Nucleoside phosphorylase" evidence="4">
    <location>
        <begin position="25"/>
        <end position="242"/>
    </location>
</feature>
<evidence type="ECO:0000259" key="4">
    <source>
        <dbReference type="Pfam" id="PF01048"/>
    </source>
</evidence>
<evidence type="ECO:0000313" key="6">
    <source>
        <dbReference type="Proteomes" id="UP001589738"/>
    </source>
</evidence>
<dbReference type="InterPro" id="IPR000845">
    <property type="entry name" value="Nucleoside_phosphorylase_d"/>
</dbReference>
<evidence type="ECO:0000313" key="5">
    <source>
        <dbReference type="EMBL" id="MFC0475679.1"/>
    </source>
</evidence>
<dbReference type="EC" id="2.4.2.3" evidence="1"/>
<dbReference type="CDD" id="cd17767">
    <property type="entry name" value="UP_EcUdp-like"/>
    <property type="match status" value="1"/>
</dbReference>
<evidence type="ECO:0000256" key="1">
    <source>
        <dbReference type="ARBA" id="ARBA00011888"/>
    </source>
</evidence>
<dbReference type="InterPro" id="IPR035994">
    <property type="entry name" value="Nucleoside_phosphorylase_sf"/>
</dbReference>
<dbReference type="EMBL" id="JBHLUU010000031">
    <property type="protein sequence ID" value="MFC0475679.1"/>
    <property type="molecule type" value="Genomic_DNA"/>
</dbReference>
<organism evidence="5 6">
    <name type="scientific">Robertmurraya beringensis</name>
    <dbReference type="NCBI Taxonomy" id="641660"/>
    <lineage>
        <taxon>Bacteria</taxon>
        <taxon>Bacillati</taxon>
        <taxon>Bacillota</taxon>
        <taxon>Bacilli</taxon>
        <taxon>Bacillales</taxon>
        <taxon>Bacillaceae</taxon>
        <taxon>Robertmurraya</taxon>
    </lineage>
</organism>
<dbReference type="RefSeq" id="WP_377058080.1">
    <property type="nucleotide sequence ID" value="NZ_JBHLUU010000031.1"/>
</dbReference>
<comment type="catalytic activity">
    <reaction evidence="3">
        <text>uridine + phosphate = alpha-D-ribose 1-phosphate + uracil</text>
        <dbReference type="Rhea" id="RHEA:24388"/>
        <dbReference type="ChEBI" id="CHEBI:16704"/>
        <dbReference type="ChEBI" id="CHEBI:17568"/>
        <dbReference type="ChEBI" id="CHEBI:43474"/>
        <dbReference type="ChEBI" id="CHEBI:57720"/>
        <dbReference type="EC" id="2.4.2.3"/>
    </reaction>
</comment>
<dbReference type="PANTHER" id="PTHR43691">
    <property type="entry name" value="URIDINE PHOSPHORYLASE"/>
    <property type="match status" value="1"/>
</dbReference>
<comment type="caution">
    <text evidence="5">The sequence shown here is derived from an EMBL/GenBank/DDBJ whole genome shotgun (WGS) entry which is preliminary data.</text>
</comment>
<dbReference type="Gene3D" id="3.40.50.1580">
    <property type="entry name" value="Nucleoside phosphorylase domain"/>
    <property type="match status" value="1"/>
</dbReference>
<sequence length="249" mass="26279">MNGSEKTLTNFLPNLKLTSDCLPERVIVCGDQARAKIIAELMDNPTKLGENREYHSYSGSWKGTKVAVVSHGVGGPGAAVCFEELIMGGAQTIIRVGTAGSYQKDVQPGSLVISTAAVSCDGLTKQIVPPGFPAIADRSIVEALTQAGSSNVEELLVKEGMTLTLDAFYSGVLEFPHQLYKKAGVVAVEMENSALFVISSLKGIKAGAILAIDGFADAELREEYNPHNEVVGRAVNAGMKVALDAIIQV</sequence>